<feature type="domain" description="RING-type" evidence="7">
    <location>
        <begin position="203"/>
        <end position="244"/>
    </location>
</feature>
<dbReference type="Gene3D" id="3.30.40.10">
    <property type="entry name" value="Zinc/RING finger domain, C3HC4 (zinc finger)"/>
    <property type="match status" value="1"/>
</dbReference>
<dbReference type="GO" id="GO:0061630">
    <property type="term" value="F:ubiquitin protein ligase activity"/>
    <property type="evidence" value="ECO:0007669"/>
    <property type="project" value="UniProtKB-EC"/>
</dbReference>
<dbReference type="Pfam" id="PF13639">
    <property type="entry name" value="zf-RING_2"/>
    <property type="match status" value="1"/>
</dbReference>
<proteinExistence type="predicted"/>
<evidence type="ECO:0000256" key="2">
    <source>
        <dbReference type="ARBA" id="ARBA00012483"/>
    </source>
</evidence>
<evidence type="ECO:0000256" key="1">
    <source>
        <dbReference type="ARBA" id="ARBA00000900"/>
    </source>
</evidence>
<dbReference type="PANTHER" id="PTHR15710:SF243">
    <property type="entry name" value="E3 UBIQUITIN-PROTEIN LIGASE PRAJA-2 ISOFORM X1"/>
    <property type="match status" value="1"/>
</dbReference>
<evidence type="ECO:0000313" key="8">
    <source>
        <dbReference type="EMBL" id="KAL3622398.1"/>
    </source>
</evidence>
<protein>
    <recommendedName>
        <fullName evidence="2">RING-type E3 ubiquitin transferase</fullName>
        <ecNumber evidence="2">2.3.2.27</ecNumber>
    </recommendedName>
</protein>
<dbReference type="SUPFAM" id="SSF57850">
    <property type="entry name" value="RING/U-box"/>
    <property type="match status" value="1"/>
</dbReference>
<dbReference type="InterPro" id="IPR001841">
    <property type="entry name" value="Znf_RING"/>
</dbReference>
<dbReference type="PROSITE" id="PS50089">
    <property type="entry name" value="ZF_RING_2"/>
    <property type="match status" value="1"/>
</dbReference>
<reference evidence="9" key="1">
    <citation type="journal article" date="2024" name="IScience">
        <title>Strigolactones Initiate the Formation of Haustorium-like Structures in Castilleja.</title>
        <authorList>
            <person name="Buerger M."/>
            <person name="Peterson D."/>
            <person name="Chory J."/>
        </authorList>
    </citation>
    <scope>NUCLEOTIDE SEQUENCE [LARGE SCALE GENOMIC DNA]</scope>
</reference>
<dbReference type="AlphaFoldDB" id="A0ABD3BYW0"/>
<organism evidence="8 9">
    <name type="scientific">Castilleja foliolosa</name>
    <dbReference type="NCBI Taxonomy" id="1961234"/>
    <lineage>
        <taxon>Eukaryota</taxon>
        <taxon>Viridiplantae</taxon>
        <taxon>Streptophyta</taxon>
        <taxon>Embryophyta</taxon>
        <taxon>Tracheophyta</taxon>
        <taxon>Spermatophyta</taxon>
        <taxon>Magnoliopsida</taxon>
        <taxon>eudicotyledons</taxon>
        <taxon>Gunneridae</taxon>
        <taxon>Pentapetalae</taxon>
        <taxon>asterids</taxon>
        <taxon>lamiids</taxon>
        <taxon>Lamiales</taxon>
        <taxon>Orobanchaceae</taxon>
        <taxon>Pedicularideae</taxon>
        <taxon>Castillejinae</taxon>
        <taxon>Castilleja</taxon>
    </lineage>
</organism>
<dbReference type="Proteomes" id="UP001632038">
    <property type="component" value="Unassembled WGS sequence"/>
</dbReference>
<evidence type="ECO:0000256" key="3">
    <source>
        <dbReference type="ARBA" id="ARBA00022723"/>
    </source>
</evidence>
<keyword evidence="9" id="KW-1185">Reference proteome</keyword>
<dbReference type="InterPro" id="IPR013083">
    <property type="entry name" value="Znf_RING/FYVE/PHD"/>
</dbReference>
<keyword evidence="3" id="KW-0479">Metal-binding</keyword>
<evidence type="ECO:0000256" key="4">
    <source>
        <dbReference type="ARBA" id="ARBA00022771"/>
    </source>
</evidence>
<dbReference type="PANTHER" id="PTHR15710">
    <property type="entry name" value="E3 UBIQUITIN-PROTEIN LIGASE PRAJA"/>
    <property type="match status" value="1"/>
</dbReference>
<comment type="catalytic activity">
    <reaction evidence="1">
        <text>S-ubiquitinyl-[E2 ubiquitin-conjugating enzyme]-L-cysteine + [acceptor protein]-L-lysine = [E2 ubiquitin-conjugating enzyme]-L-cysteine + N(6)-ubiquitinyl-[acceptor protein]-L-lysine.</text>
        <dbReference type="EC" id="2.3.2.27"/>
    </reaction>
</comment>
<evidence type="ECO:0000256" key="6">
    <source>
        <dbReference type="PROSITE-ProRule" id="PRU00175"/>
    </source>
</evidence>
<evidence type="ECO:0000259" key="7">
    <source>
        <dbReference type="PROSITE" id="PS50089"/>
    </source>
</evidence>
<gene>
    <name evidence="8" type="ORF">CASFOL_033809</name>
</gene>
<accession>A0ABD3BYW0</accession>
<evidence type="ECO:0000256" key="5">
    <source>
        <dbReference type="ARBA" id="ARBA00022833"/>
    </source>
</evidence>
<evidence type="ECO:0000313" key="9">
    <source>
        <dbReference type="Proteomes" id="UP001632038"/>
    </source>
</evidence>
<sequence>MGTEFGYVYDYEFSMVDEEEINSKHKAKKLKSNGSRVLLFDIRTNFIVVLRSDEGIRHELIDSERYDTSVYDDEPDMFLCQHLLERLKDYWMTFPEIRTLTRSAFAFAKQMAARPANERLRLIPVVVSLEVFTVQKEGESQEAVMERAICSQRLIPLYLYPWPTVTEMPLKPIDDYVKLSVLSLPRARVEDTDQELARRMSVCHFCSKRACVGDQIILLQCNHAFHSHCGVPWLEDNSECPLCDSIVYLKYNNTPNP</sequence>
<name>A0ABD3BYW0_9LAMI</name>
<dbReference type="GO" id="GO:0008270">
    <property type="term" value="F:zinc ion binding"/>
    <property type="evidence" value="ECO:0007669"/>
    <property type="project" value="UniProtKB-KW"/>
</dbReference>
<keyword evidence="5" id="KW-0862">Zinc</keyword>
<dbReference type="EC" id="2.3.2.27" evidence="2"/>
<comment type="caution">
    <text evidence="8">The sequence shown here is derived from an EMBL/GenBank/DDBJ whole genome shotgun (WGS) entry which is preliminary data.</text>
</comment>
<dbReference type="EMBL" id="JAVIJP010000060">
    <property type="protein sequence ID" value="KAL3622398.1"/>
    <property type="molecule type" value="Genomic_DNA"/>
</dbReference>
<keyword evidence="4 6" id="KW-0863">Zinc-finger</keyword>